<feature type="domain" description="ABC transmembrane type-2" evidence="2">
    <location>
        <begin position="1"/>
        <end position="67"/>
    </location>
</feature>
<proteinExistence type="predicted"/>
<evidence type="ECO:0000313" key="3">
    <source>
        <dbReference type="EMBL" id="MDV2887702.1"/>
    </source>
</evidence>
<gene>
    <name evidence="3" type="ORF">RYX45_21265</name>
</gene>
<keyword evidence="1" id="KW-1133">Transmembrane helix</keyword>
<feature type="non-terminal residue" evidence="3">
    <location>
        <position position="1"/>
    </location>
</feature>
<comment type="caution">
    <text evidence="3">The sequence shown here is derived from an EMBL/GenBank/DDBJ whole genome shotgun (WGS) entry which is preliminary data.</text>
</comment>
<keyword evidence="1" id="KW-0472">Membrane</keyword>
<dbReference type="EMBL" id="JAWJAY010000360">
    <property type="protein sequence ID" value="MDV2887702.1"/>
    <property type="molecule type" value="Genomic_DNA"/>
</dbReference>
<reference evidence="3" key="1">
    <citation type="submission" date="2023-10" db="EMBL/GenBank/DDBJ databases">
        <title>Screening of Alkalihalophilus pseudofirmusBZ-TG-HK211 and Its Alleviation of Salt Stress on Rapeseed Growth.</title>
        <authorList>
            <person name="Zhao B."/>
            <person name="Guo T."/>
        </authorList>
    </citation>
    <scope>NUCLEOTIDE SEQUENCE</scope>
    <source>
        <strain evidence="3">BZ-TG-HK211</strain>
    </source>
</reference>
<feature type="transmembrane region" description="Helical" evidence="1">
    <location>
        <begin position="42"/>
        <end position="64"/>
    </location>
</feature>
<dbReference type="Proteomes" id="UP001285636">
    <property type="component" value="Unassembled WGS sequence"/>
</dbReference>
<sequence>FPVEFLPKWLQYFSHLFPMTASLELFRSIVIAKQSISIHLDLVLEILLLSGGYLLVAMICLKILEKKLVENLFG</sequence>
<dbReference type="AlphaFoldDB" id="A0AAJ2U5X2"/>
<accession>A0AAJ2U5X2</accession>
<protein>
    <recommendedName>
        <fullName evidence="2">ABC transmembrane type-2 domain-containing protein</fullName>
    </recommendedName>
</protein>
<evidence type="ECO:0000313" key="4">
    <source>
        <dbReference type="Proteomes" id="UP001285636"/>
    </source>
</evidence>
<evidence type="ECO:0000259" key="2">
    <source>
        <dbReference type="PROSITE" id="PS51012"/>
    </source>
</evidence>
<organism evidence="3 4">
    <name type="scientific">Alkalihalophilus pseudofirmus</name>
    <name type="common">Bacillus pseudofirmus</name>
    <dbReference type="NCBI Taxonomy" id="79885"/>
    <lineage>
        <taxon>Bacteria</taxon>
        <taxon>Bacillati</taxon>
        <taxon>Bacillota</taxon>
        <taxon>Bacilli</taxon>
        <taxon>Bacillales</taxon>
        <taxon>Bacillaceae</taxon>
        <taxon>Alkalihalophilus</taxon>
    </lineage>
</organism>
<dbReference type="PROSITE" id="PS51012">
    <property type="entry name" value="ABC_TM2"/>
    <property type="match status" value="1"/>
</dbReference>
<name>A0AAJ2U5X2_ALKPS</name>
<evidence type="ECO:0000256" key="1">
    <source>
        <dbReference type="SAM" id="Phobius"/>
    </source>
</evidence>
<dbReference type="InterPro" id="IPR047817">
    <property type="entry name" value="ABC2_TM_bact-type"/>
</dbReference>
<keyword evidence="1" id="KW-0812">Transmembrane</keyword>